<name>X1DTJ4_9ZZZZ</name>
<gene>
    <name evidence="1" type="ORF">S01H4_49477</name>
</gene>
<protein>
    <submittedName>
        <fullName evidence="1">Uncharacterized protein</fullName>
    </submittedName>
</protein>
<organism evidence="1">
    <name type="scientific">marine sediment metagenome</name>
    <dbReference type="NCBI Taxonomy" id="412755"/>
    <lineage>
        <taxon>unclassified sequences</taxon>
        <taxon>metagenomes</taxon>
        <taxon>ecological metagenomes</taxon>
    </lineage>
</organism>
<comment type="caution">
    <text evidence="1">The sequence shown here is derived from an EMBL/GenBank/DDBJ whole genome shotgun (WGS) entry which is preliminary data.</text>
</comment>
<evidence type="ECO:0000313" key="1">
    <source>
        <dbReference type="EMBL" id="GAG99741.1"/>
    </source>
</evidence>
<reference evidence="1" key="1">
    <citation type="journal article" date="2014" name="Front. Microbiol.">
        <title>High frequency of phylogenetically diverse reductive dehalogenase-homologous genes in deep subseafloor sedimentary metagenomes.</title>
        <authorList>
            <person name="Kawai M."/>
            <person name="Futagami T."/>
            <person name="Toyoda A."/>
            <person name="Takaki Y."/>
            <person name="Nishi S."/>
            <person name="Hori S."/>
            <person name="Arai W."/>
            <person name="Tsubouchi T."/>
            <person name="Morono Y."/>
            <person name="Uchiyama I."/>
            <person name="Ito T."/>
            <person name="Fujiyama A."/>
            <person name="Inagaki F."/>
            <person name="Takami H."/>
        </authorList>
    </citation>
    <scope>NUCLEOTIDE SEQUENCE</scope>
    <source>
        <strain evidence="1">Expedition CK06-06</strain>
    </source>
</reference>
<proteinExistence type="predicted"/>
<feature type="non-terminal residue" evidence="1">
    <location>
        <position position="84"/>
    </location>
</feature>
<accession>X1DTJ4</accession>
<dbReference type="EMBL" id="BART01027986">
    <property type="protein sequence ID" value="GAG99741.1"/>
    <property type="molecule type" value="Genomic_DNA"/>
</dbReference>
<sequence length="84" mass="9926">MSPVFETTGKKVYLLSDSKYICQRVEGKLSRKRFSVQLEESDKLILETLAMRRKLKQKEIVGYYIQIDKEYDLFSGDWKARLEG</sequence>
<dbReference type="AlphaFoldDB" id="X1DTJ4"/>